<name>C3XSJ1_BRAFL</name>
<dbReference type="EMBL" id="GG666459">
    <property type="protein sequence ID" value="EEN68912.1"/>
    <property type="molecule type" value="Genomic_DNA"/>
</dbReference>
<accession>C3XSJ1</accession>
<dbReference type="Gene3D" id="3.40.630.90">
    <property type="match status" value="1"/>
</dbReference>
<dbReference type="Pfam" id="PF18014">
    <property type="entry name" value="Acetyltransf_18"/>
    <property type="match status" value="1"/>
</dbReference>
<evidence type="ECO:0000259" key="1">
    <source>
        <dbReference type="Pfam" id="PF18014"/>
    </source>
</evidence>
<proteinExistence type="predicted"/>
<protein>
    <recommendedName>
        <fullName evidence="1">YitH/HolE acetyltransferase (GNAT) domain-containing protein</fullName>
    </recommendedName>
</protein>
<dbReference type="InterPro" id="IPR041496">
    <property type="entry name" value="YitH/HolE_GNAT"/>
</dbReference>
<dbReference type="PANTHER" id="PTHR47237:SF1">
    <property type="entry name" value="SLL0310 PROTEIN"/>
    <property type="match status" value="1"/>
</dbReference>
<dbReference type="PANTHER" id="PTHR47237">
    <property type="entry name" value="SLL0310 PROTEIN"/>
    <property type="match status" value="1"/>
</dbReference>
<dbReference type="InterPro" id="IPR052729">
    <property type="entry name" value="Acyl/Acetyltrans_Enzymes"/>
</dbReference>
<reference evidence="2" key="1">
    <citation type="journal article" date="2008" name="Nature">
        <title>The amphioxus genome and the evolution of the chordate karyotype.</title>
        <authorList>
            <consortium name="US DOE Joint Genome Institute (JGI-PGF)"/>
            <person name="Putnam N.H."/>
            <person name="Butts T."/>
            <person name="Ferrier D.E.K."/>
            <person name="Furlong R.F."/>
            <person name="Hellsten U."/>
            <person name="Kawashima T."/>
            <person name="Robinson-Rechavi M."/>
            <person name="Shoguchi E."/>
            <person name="Terry A."/>
            <person name="Yu J.-K."/>
            <person name="Benito-Gutierrez E.L."/>
            <person name="Dubchak I."/>
            <person name="Garcia-Fernandez J."/>
            <person name="Gibson-Brown J.J."/>
            <person name="Grigoriev I.V."/>
            <person name="Horton A.C."/>
            <person name="de Jong P.J."/>
            <person name="Jurka J."/>
            <person name="Kapitonov V.V."/>
            <person name="Kohara Y."/>
            <person name="Kuroki Y."/>
            <person name="Lindquist E."/>
            <person name="Lucas S."/>
            <person name="Osoegawa K."/>
            <person name="Pennacchio L.A."/>
            <person name="Salamov A.A."/>
            <person name="Satou Y."/>
            <person name="Sauka-Spengler T."/>
            <person name="Schmutz J."/>
            <person name="Shin-I T."/>
            <person name="Toyoda A."/>
            <person name="Bronner-Fraser M."/>
            <person name="Fujiyama A."/>
            <person name="Holland L.Z."/>
            <person name="Holland P.W.H."/>
            <person name="Satoh N."/>
            <person name="Rokhsar D.S."/>
        </authorList>
    </citation>
    <scope>NUCLEOTIDE SEQUENCE [LARGE SCALE GENOMIC DNA]</scope>
    <source>
        <strain evidence="2">S238N-H82</strain>
        <tissue evidence="2">Testes</tissue>
    </source>
</reference>
<organism>
    <name type="scientific">Branchiostoma floridae</name>
    <name type="common">Florida lancelet</name>
    <name type="synonym">Amphioxus</name>
    <dbReference type="NCBI Taxonomy" id="7739"/>
    <lineage>
        <taxon>Eukaryota</taxon>
        <taxon>Metazoa</taxon>
        <taxon>Chordata</taxon>
        <taxon>Cephalochordata</taxon>
        <taxon>Leptocardii</taxon>
        <taxon>Amphioxiformes</taxon>
        <taxon>Branchiostomatidae</taxon>
        <taxon>Branchiostoma</taxon>
    </lineage>
</organism>
<sequence>MVALVAAVTTTACGEDEDARSKETKVVGYGCIRPCVESYKDANFSRKVGPIFAESVVVGSQLFTALTTTVPLGIPYYIDVPHANESAMEIARESGLQSLFQTARMFINGDGGVKCSMIYGLTSLELG</sequence>
<feature type="domain" description="YitH/HolE acetyltransferase (GNAT)" evidence="1">
    <location>
        <begin position="20"/>
        <end position="110"/>
    </location>
</feature>
<dbReference type="AlphaFoldDB" id="C3XSJ1"/>
<dbReference type="InParanoid" id="C3XSJ1"/>
<gene>
    <name evidence="2" type="ORF">BRAFLDRAFT_94213</name>
</gene>
<evidence type="ECO:0000313" key="2">
    <source>
        <dbReference type="EMBL" id="EEN68912.1"/>
    </source>
</evidence>